<evidence type="ECO:0000313" key="1">
    <source>
        <dbReference type="EMBL" id="QRD85210.1"/>
    </source>
</evidence>
<name>A0A7U2QWC1_ASPFN</name>
<dbReference type="AlphaFoldDB" id="A0A7U2QWC1"/>
<organism evidence="1 2">
    <name type="scientific">Aspergillus flavus (strain ATCC 200026 / FGSC A1120 / IAM 13836 / NRRL 3357 / JCM 12722 / SRRC 167)</name>
    <dbReference type="NCBI Taxonomy" id="332952"/>
    <lineage>
        <taxon>Eukaryota</taxon>
        <taxon>Fungi</taxon>
        <taxon>Dikarya</taxon>
        <taxon>Ascomycota</taxon>
        <taxon>Pezizomycotina</taxon>
        <taxon>Eurotiomycetes</taxon>
        <taxon>Eurotiomycetidae</taxon>
        <taxon>Eurotiales</taxon>
        <taxon>Aspergillaceae</taxon>
        <taxon>Aspergillus</taxon>
        <taxon>Aspergillus subgen. Circumdati</taxon>
    </lineage>
</organism>
<reference evidence="2" key="1">
    <citation type="journal article" date="2021" name="G3 (Bethesda)">
        <title>Chromosome assembled and annotated genome sequence of Aspergillus flavus NRRL 3357.</title>
        <authorList>
            <person name="Skerker J.M."/>
            <person name="Pianalto K.M."/>
            <person name="Mondo S.J."/>
            <person name="Yang K."/>
            <person name="Arkin A.P."/>
            <person name="Keller N.P."/>
            <person name="Grigoriev I.V."/>
            <person name="Louise Glass N.L."/>
        </authorList>
    </citation>
    <scope>NUCLEOTIDE SEQUENCE [LARGE SCALE GENOMIC DNA]</scope>
    <source>
        <strain evidence="2">ATCC 200026 / FGSC A1120 / IAM 13836 / NRRL 3357 / JCM 12722 / SRRC 167</strain>
    </source>
</reference>
<dbReference type="VEuPathDB" id="FungiDB:F9C07_4255"/>
<accession>A0A7U2QWC1</accession>
<dbReference type="EMBL" id="CP044620">
    <property type="protein sequence ID" value="QRD85210.1"/>
    <property type="molecule type" value="Genomic_DNA"/>
</dbReference>
<evidence type="ECO:0000313" key="2">
    <source>
        <dbReference type="Proteomes" id="UP000596276"/>
    </source>
</evidence>
<gene>
    <name evidence="1" type="ORF">F9C07_4255</name>
</gene>
<protein>
    <submittedName>
        <fullName evidence="1">Uncharacterized protein</fullName>
    </submittedName>
</protein>
<keyword evidence="2" id="KW-1185">Reference proteome</keyword>
<proteinExistence type="predicted"/>
<sequence>MTDGWCNRTAIDYKPRMTSTVLASLLEGEWLWIRVGRRARHGWCQQLQELRAVVPWPGQRTCPNGLWSSRWIDAILIAITIGPFRESPT</sequence>
<dbReference type="Proteomes" id="UP000596276">
    <property type="component" value="Chromosome 3"/>
</dbReference>